<dbReference type="GO" id="GO:0005737">
    <property type="term" value="C:cytoplasm"/>
    <property type="evidence" value="ECO:0007669"/>
    <property type="project" value="TreeGrafter"/>
</dbReference>
<proteinExistence type="inferred from homology"/>
<dbReference type="GO" id="GO:0008652">
    <property type="term" value="P:amino acid biosynthetic process"/>
    <property type="evidence" value="ECO:0007669"/>
    <property type="project" value="UniProtKB-KW"/>
</dbReference>
<keyword evidence="5 8" id="KW-0808">Transferase</keyword>
<dbReference type="NCBIfam" id="NF009395">
    <property type="entry name" value="PRK12755.1"/>
    <property type="match status" value="1"/>
</dbReference>
<name>A0A0C1JKJ3_9BACT</name>
<sequence>MELLPSYKELKSQFPASASQDNFIEDCRETVKSILNGTDKRLLLIVGPCSIHDFHSAKEFAFRLKCLAESLSPHFFILMRVYCEKARTATGWKGFLYDPLLDGSNQLLLGIKKTRQLLLELCDLRIPAATEFLDPLTAYYYEDLISWGSIGARTSSSQIHRQFASNLQIPIGFKNGIAGNISAAVQGAYAASQPHAYMALHENGWPIATQSKGNLDTHIVLRGGETKTNFDSHSISEALARLSHANLPERVLIDCSHHNSNKKHEKQPIVFQSIIDQVLAGNSFIKGLMLESHLYAGNQPFHFNPQELRYGVSITDSCLDWNSTQTLIEWGAHQLQENLNPSKKLSLSSESLFSSMICTKLKR</sequence>
<dbReference type="Pfam" id="PF00793">
    <property type="entry name" value="DAHP_synth_1"/>
    <property type="match status" value="1"/>
</dbReference>
<dbReference type="PANTHER" id="PTHR21225">
    <property type="entry name" value="PHOSPHO-2-DEHYDRO-3-DEOXYHEPTONATE ALDOLASE DAHP SYNTHETASE"/>
    <property type="match status" value="1"/>
</dbReference>
<dbReference type="RefSeq" id="WP_039358522.1">
    <property type="nucleotide sequence ID" value="NZ_JSAN01000070.1"/>
</dbReference>
<reference evidence="10 11" key="1">
    <citation type="journal article" date="2014" name="Mol. Biol. Evol.">
        <title>Massive expansion of Ubiquitination-related gene families within the Chlamydiae.</title>
        <authorList>
            <person name="Domman D."/>
            <person name="Collingro A."/>
            <person name="Lagkouvardos I."/>
            <person name="Gehre L."/>
            <person name="Weinmaier T."/>
            <person name="Rattei T."/>
            <person name="Subtil A."/>
            <person name="Horn M."/>
        </authorList>
    </citation>
    <scope>NUCLEOTIDE SEQUENCE [LARGE SCALE GENOMIC DNA]</scope>
    <source>
        <strain evidence="10 11">EI2</strain>
    </source>
</reference>
<dbReference type="GO" id="GO:0009423">
    <property type="term" value="P:chorismate biosynthetic process"/>
    <property type="evidence" value="ECO:0007669"/>
    <property type="project" value="UniProtKB-UniPathway"/>
</dbReference>
<evidence type="ECO:0000256" key="3">
    <source>
        <dbReference type="ARBA" id="ARBA00007985"/>
    </source>
</evidence>
<evidence type="ECO:0000259" key="9">
    <source>
        <dbReference type="Pfam" id="PF00793"/>
    </source>
</evidence>
<comment type="function">
    <text evidence="1 8">Stereospecific condensation of phosphoenolpyruvate (PEP) and D-erythrose-4-phosphate (E4P) giving rise to 3-deoxy-D-arabino-heptulosonate-7-phosphate (DAHP).</text>
</comment>
<organism evidence="10 11">
    <name type="scientific">Candidatus Protochlamydia amoebophila</name>
    <dbReference type="NCBI Taxonomy" id="362787"/>
    <lineage>
        <taxon>Bacteria</taxon>
        <taxon>Pseudomonadati</taxon>
        <taxon>Chlamydiota</taxon>
        <taxon>Chlamydiia</taxon>
        <taxon>Parachlamydiales</taxon>
        <taxon>Parachlamydiaceae</taxon>
        <taxon>Candidatus Protochlamydia</taxon>
    </lineage>
</organism>
<dbReference type="GO" id="GO:0003849">
    <property type="term" value="F:3-deoxy-7-phosphoheptulonate synthase activity"/>
    <property type="evidence" value="ECO:0007669"/>
    <property type="project" value="UniProtKB-EC"/>
</dbReference>
<dbReference type="PANTHER" id="PTHR21225:SF12">
    <property type="entry name" value="PHOSPHO-2-DEHYDRO-3-DEOXYHEPTONATE ALDOLASE, TYROSINE-INHIBITED"/>
    <property type="match status" value="1"/>
</dbReference>
<comment type="similarity">
    <text evidence="3 8">Belongs to the class-I DAHP synthase family.</text>
</comment>
<feature type="domain" description="DAHP synthetase I/KDSA" evidence="9">
    <location>
        <begin position="29"/>
        <end position="327"/>
    </location>
</feature>
<evidence type="ECO:0000256" key="6">
    <source>
        <dbReference type="ARBA" id="ARBA00023141"/>
    </source>
</evidence>
<dbReference type="EMBL" id="JSAN01000070">
    <property type="protein sequence ID" value="KIC71810.1"/>
    <property type="molecule type" value="Genomic_DNA"/>
</dbReference>
<keyword evidence="4 8" id="KW-0028">Amino-acid biosynthesis</keyword>
<evidence type="ECO:0000256" key="2">
    <source>
        <dbReference type="ARBA" id="ARBA00004688"/>
    </source>
</evidence>
<dbReference type="EC" id="2.5.1.54" evidence="8"/>
<gene>
    <name evidence="10" type="primary">aroF</name>
    <name evidence="10" type="ORF">DB44_CX00050</name>
</gene>
<keyword evidence="6 8" id="KW-0057">Aromatic amino acid biosynthesis</keyword>
<dbReference type="InterPro" id="IPR006218">
    <property type="entry name" value="DAHP1/KDSA"/>
</dbReference>
<dbReference type="InterPro" id="IPR013785">
    <property type="entry name" value="Aldolase_TIM"/>
</dbReference>
<evidence type="ECO:0000256" key="8">
    <source>
        <dbReference type="PIRNR" id="PIRNR001361"/>
    </source>
</evidence>
<evidence type="ECO:0000313" key="11">
    <source>
        <dbReference type="Proteomes" id="UP000031465"/>
    </source>
</evidence>
<evidence type="ECO:0000256" key="7">
    <source>
        <dbReference type="ARBA" id="ARBA00047508"/>
    </source>
</evidence>
<dbReference type="Proteomes" id="UP000031465">
    <property type="component" value="Unassembled WGS sequence"/>
</dbReference>
<dbReference type="GO" id="GO:0009073">
    <property type="term" value="P:aromatic amino acid family biosynthetic process"/>
    <property type="evidence" value="ECO:0007669"/>
    <property type="project" value="UniProtKB-KW"/>
</dbReference>
<dbReference type="SUPFAM" id="SSF51569">
    <property type="entry name" value="Aldolase"/>
    <property type="match status" value="1"/>
</dbReference>
<comment type="catalytic activity">
    <reaction evidence="7 8">
        <text>D-erythrose 4-phosphate + phosphoenolpyruvate + H2O = 7-phospho-2-dehydro-3-deoxy-D-arabino-heptonate + phosphate</text>
        <dbReference type="Rhea" id="RHEA:14717"/>
        <dbReference type="ChEBI" id="CHEBI:15377"/>
        <dbReference type="ChEBI" id="CHEBI:16897"/>
        <dbReference type="ChEBI" id="CHEBI:43474"/>
        <dbReference type="ChEBI" id="CHEBI:58394"/>
        <dbReference type="ChEBI" id="CHEBI:58702"/>
        <dbReference type="EC" id="2.5.1.54"/>
    </reaction>
</comment>
<evidence type="ECO:0000256" key="5">
    <source>
        <dbReference type="ARBA" id="ARBA00022679"/>
    </source>
</evidence>
<comment type="caution">
    <text evidence="10">The sequence shown here is derived from an EMBL/GenBank/DDBJ whole genome shotgun (WGS) entry which is preliminary data.</text>
</comment>
<evidence type="ECO:0000256" key="4">
    <source>
        <dbReference type="ARBA" id="ARBA00022605"/>
    </source>
</evidence>
<comment type="pathway">
    <text evidence="2 8">Metabolic intermediate biosynthesis; chorismate biosynthesis; chorismate from D-erythrose 4-phosphate and phosphoenolpyruvate: step 1/7.</text>
</comment>
<protein>
    <recommendedName>
        <fullName evidence="8">Phospho-2-dehydro-3-deoxyheptonate aldolase</fullName>
        <ecNumber evidence="8">2.5.1.54</ecNumber>
    </recommendedName>
</protein>
<dbReference type="AlphaFoldDB" id="A0A0C1JKJ3"/>
<dbReference type="Gene3D" id="3.20.20.70">
    <property type="entry name" value="Aldolase class I"/>
    <property type="match status" value="1"/>
</dbReference>
<dbReference type="UniPathway" id="UPA00053">
    <property type="reaction ID" value="UER00084"/>
</dbReference>
<dbReference type="NCBIfam" id="TIGR00034">
    <property type="entry name" value="aroFGH"/>
    <property type="match status" value="1"/>
</dbReference>
<evidence type="ECO:0000313" key="10">
    <source>
        <dbReference type="EMBL" id="KIC71810.1"/>
    </source>
</evidence>
<dbReference type="PATRIC" id="fig|362787.3.peg.1182"/>
<accession>A0A0C1JKJ3</accession>
<evidence type="ECO:0000256" key="1">
    <source>
        <dbReference type="ARBA" id="ARBA00003726"/>
    </source>
</evidence>
<dbReference type="InterPro" id="IPR006219">
    <property type="entry name" value="DAHP_synth_1"/>
</dbReference>
<dbReference type="PIRSF" id="PIRSF001361">
    <property type="entry name" value="DAHP_synthase"/>
    <property type="match status" value="1"/>
</dbReference>